<accession>A0A2H6KA97</accession>
<dbReference type="AlphaFoldDB" id="A0A2H6KA97"/>
<dbReference type="GeneID" id="39873686"/>
<reference evidence="1 2" key="1">
    <citation type="journal article" date="2017" name="BMC Genomics">
        <title>Whole-genome assembly of Babesia ovata and comparative genomics between closely related pathogens.</title>
        <authorList>
            <person name="Yamagishi J."/>
            <person name="Asada M."/>
            <person name="Hakimi H."/>
            <person name="Tanaka T.Q."/>
            <person name="Sugimoto C."/>
            <person name="Kawazu S."/>
        </authorList>
    </citation>
    <scope>NUCLEOTIDE SEQUENCE [LARGE SCALE GENOMIC DNA]</scope>
    <source>
        <strain evidence="1 2">Miyake</strain>
    </source>
</reference>
<protein>
    <submittedName>
        <fullName evidence="1">Extracellular matrix-binding ebh, putative</fullName>
    </submittedName>
</protein>
<proteinExistence type="predicted"/>
<comment type="caution">
    <text evidence="1">The sequence shown here is derived from an EMBL/GenBank/DDBJ whole genome shotgun (WGS) entry which is preliminary data.</text>
</comment>
<organism evidence="1 2">
    <name type="scientific">Babesia ovata</name>
    <dbReference type="NCBI Taxonomy" id="189622"/>
    <lineage>
        <taxon>Eukaryota</taxon>
        <taxon>Sar</taxon>
        <taxon>Alveolata</taxon>
        <taxon>Apicomplexa</taxon>
        <taxon>Aconoidasida</taxon>
        <taxon>Piroplasmida</taxon>
        <taxon>Babesiidae</taxon>
        <taxon>Babesia</taxon>
    </lineage>
</organism>
<gene>
    <name evidence="1" type="ORF">BOVATA_014090</name>
</gene>
<dbReference type="OrthoDB" id="425925at2759"/>
<evidence type="ECO:0000313" key="2">
    <source>
        <dbReference type="Proteomes" id="UP000236319"/>
    </source>
</evidence>
<dbReference type="RefSeq" id="XP_028866159.1">
    <property type="nucleotide sequence ID" value="XM_029010326.1"/>
</dbReference>
<keyword evidence="2" id="KW-1185">Reference proteome</keyword>
<dbReference type="Proteomes" id="UP000236319">
    <property type="component" value="Unassembled WGS sequence"/>
</dbReference>
<evidence type="ECO:0000313" key="1">
    <source>
        <dbReference type="EMBL" id="GBE59916.1"/>
    </source>
</evidence>
<dbReference type="EMBL" id="BDSA01000001">
    <property type="protein sequence ID" value="GBE59916.1"/>
    <property type="molecule type" value="Genomic_DNA"/>
</dbReference>
<dbReference type="VEuPathDB" id="PiroplasmaDB:BOVATA_014090"/>
<sequence>MLQDQGKKLFNAAKTAKDTVEQKVTAALEVVVDMDKSLKVDLRTVRDKIKSEIGRVIDTLQVKTLDSFVKKDLGTLKQRIENLSATVDSKPQDNDLVREPLKTLEKQKSELDKITVKDVNKSIVSLTNGLESKFKEQIQTPLSQKVNDVDTAIKVLGGKFDQGSTLKTIDKIFEHIKDKVGEIKGKGGSGWKNEGGKGLLGIKSKVDFYFKAFSGPKFGHEIVKGWIEETILKHNGAVRKMLDKKFAYDDNSEKDVFTNVANEFKKQLMSDATAAGEKVVNGNKGAGGGTQKIHGYVNAVKQGCETFADALDGKLRNGNGFSKIFDAVKDKMQNNSFTPSKCICESVGCTKCNGRGNNHGTDCKEKAFLAAILCTLTAVSRQVGNELNSVFLSPEDANIASILDTITPIAKELDDKLNNATTTPPGQTESPAQAVDRTLQAVRDFSRRHHASSFSQSPYGDAH</sequence>
<name>A0A2H6KA97_9APIC</name>